<dbReference type="PANTHER" id="PTHR34861">
    <property type="match status" value="1"/>
</dbReference>
<dbReference type="GO" id="GO:0004061">
    <property type="term" value="F:arylformamidase activity"/>
    <property type="evidence" value="ECO:0007669"/>
    <property type="project" value="InterPro"/>
</dbReference>
<dbReference type="InterPro" id="IPR007325">
    <property type="entry name" value="KFase/CYL"/>
</dbReference>
<dbReference type="Proteomes" id="UP000051380">
    <property type="component" value="Unassembled WGS sequence"/>
</dbReference>
<feature type="region of interest" description="Disordered" evidence="1">
    <location>
        <begin position="1"/>
        <end position="23"/>
    </location>
</feature>
<dbReference type="AlphaFoldDB" id="A0A0R3CZK3"/>
<sequence length="337" mass="36911">MPKPAKRHPIEQARRPNISRLNKEPAMRPVNFDYLAEKLRNWGRWGEADQRGTLNHIGPETLKNAAAEVRDGKLFNLGLQFDRNGPQLGRKRFNPMVYATDLFTPMSPAAPDVCYSDDVIHMPLQCSTQWDALGHVHYDGHLYNGCNARECLTENGALKMGINHLAAPGIVSRGVLLDIARLKGVERLPLDYAITVDDLNAACQMESVSVGPGDILLVRTGHMLWFTADGDRDSFMGMQPGLSYTCAEWAHDKSLAAVAADNMAVEILDPEGLASEMPLAFHMLALRDMGMPLGEMFNLEALATDCAADGRYSFLLAAPPLEVTGGFGSPVNPQALK</sequence>
<dbReference type="PANTHER" id="PTHR34861:SF10">
    <property type="entry name" value="CYCLASE"/>
    <property type="match status" value="1"/>
</dbReference>
<protein>
    <recommendedName>
        <fullName evidence="4">Cyclase family protein</fullName>
    </recommendedName>
</protein>
<proteinExistence type="predicted"/>
<dbReference type="SUPFAM" id="SSF102198">
    <property type="entry name" value="Putative cyclase"/>
    <property type="match status" value="1"/>
</dbReference>
<evidence type="ECO:0000313" key="3">
    <source>
        <dbReference type="Proteomes" id="UP000051380"/>
    </source>
</evidence>
<reference evidence="2 3" key="1">
    <citation type="submission" date="2015-09" db="EMBL/GenBank/DDBJ databases">
        <title>Draft Genome Sequence of the Strain BR 3267 (Bradyrhizobium yuanmingense) recommended as inoculant for cowpea in Brazil.</title>
        <authorList>
            <person name="Simoes-Araujo J.L."/>
            <person name="Zilli J.E."/>
        </authorList>
    </citation>
    <scope>NUCLEOTIDE SEQUENCE [LARGE SCALE GENOMIC DNA]</scope>
    <source>
        <strain evidence="2 3">BR3267</strain>
    </source>
</reference>
<organism evidence="2 3">
    <name type="scientific">Bradyrhizobium yuanmingense</name>
    <dbReference type="NCBI Taxonomy" id="108015"/>
    <lineage>
        <taxon>Bacteria</taxon>
        <taxon>Pseudomonadati</taxon>
        <taxon>Pseudomonadota</taxon>
        <taxon>Alphaproteobacteria</taxon>
        <taxon>Hyphomicrobiales</taxon>
        <taxon>Nitrobacteraceae</taxon>
        <taxon>Bradyrhizobium</taxon>
    </lineage>
</organism>
<dbReference type="Pfam" id="PF04199">
    <property type="entry name" value="Cyclase"/>
    <property type="match status" value="1"/>
</dbReference>
<evidence type="ECO:0000256" key="1">
    <source>
        <dbReference type="SAM" id="MobiDB-lite"/>
    </source>
</evidence>
<dbReference type="GO" id="GO:0019441">
    <property type="term" value="P:L-tryptophan catabolic process to kynurenine"/>
    <property type="evidence" value="ECO:0007669"/>
    <property type="project" value="InterPro"/>
</dbReference>
<evidence type="ECO:0000313" key="2">
    <source>
        <dbReference type="EMBL" id="KRQ02913.1"/>
    </source>
</evidence>
<name>A0A0R3CZK3_9BRAD</name>
<dbReference type="Gene3D" id="3.50.30.50">
    <property type="entry name" value="Putative cyclase"/>
    <property type="match status" value="1"/>
</dbReference>
<gene>
    <name evidence="2" type="ORF">AOQ72_05380</name>
</gene>
<dbReference type="EMBL" id="LJYF01000001">
    <property type="protein sequence ID" value="KRQ02913.1"/>
    <property type="molecule type" value="Genomic_DNA"/>
</dbReference>
<comment type="caution">
    <text evidence="2">The sequence shown here is derived from an EMBL/GenBank/DDBJ whole genome shotgun (WGS) entry which is preliminary data.</text>
</comment>
<accession>A0A0R3CZK3</accession>
<evidence type="ECO:0008006" key="4">
    <source>
        <dbReference type="Google" id="ProtNLM"/>
    </source>
</evidence>
<dbReference type="InterPro" id="IPR037175">
    <property type="entry name" value="KFase_sf"/>
</dbReference>